<reference evidence="1" key="1">
    <citation type="submission" date="2023-12" db="EMBL/GenBank/DDBJ databases">
        <authorList>
            <person name="Brown T."/>
        </authorList>
    </citation>
    <scope>NUCLEOTIDE SEQUENCE</scope>
</reference>
<evidence type="ECO:0000313" key="2">
    <source>
        <dbReference type="Proteomes" id="UP001314169"/>
    </source>
</evidence>
<evidence type="ECO:0000313" key="1">
    <source>
        <dbReference type="EMBL" id="CAK6443621.1"/>
    </source>
</evidence>
<protein>
    <submittedName>
        <fullName evidence="1">Uncharacterized protein</fullName>
    </submittedName>
</protein>
<gene>
    <name evidence="1" type="ORF">MPIPNATIZW_LOCUS11927</name>
</gene>
<dbReference type="EMBL" id="OY882860">
    <property type="protein sequence ID" value="CAK6443621.1"/>
    <property type="molecule type" value="Genomic_DNA"/>
</dbReference>
<organism evidence="1 2">
    <name type="scientific">Pipistrellus nathusii</name>
    <name type="common">Nathusius' pipistrelle</name>
    <dbReference type="NCBI Taxonomy" id="59473"/>
    <lineage>
        <taxon>Eukaryota</taxon>
        <taxon>Metazoa</taxon>
        <taxon>Chordata</taxon>
        <taxon>Craniata</taxon>
        <taxon>Vertebrata</taxon>
        <taxon>Euteleostomi</taxon>
        <taxon>Mammalia</taxon>
        <taxon>Eutheria</taxon>
        <taxon>Laurasiatheria</taxon>
        <taxon>Chiroptera</taxon>
        <taxon>Yangochiroptera</taxon>
        <taxon>Vespertilionidae</taxon>
        <taxon>Pipistrellus</taxon>
    </lineage>
</organism>
<keyword evidence="2" id="KW-1185">Reference proteome</keyword>
<name>A0ABP0A3Z3_PIPNA</name>
<proteinExistence type="predicted"/>
<accession>A0ABP0A3Z3</accession>
<dbReference type="Proteomes" id="UP001314169">
    <property type="component" value="Chromosome 3"/>
</dbReference>
<sequence length="116" mass="13090">MFAKVILSQYISPINLTTLLPFQVRERGKKGFILTYRLNLIPLTTLIFLPPHLLQMPYFPKINISPGKNLGVEPGEWQENRCKSVTLSEQLRPSCLTPSEGQSTGLSELPVFVCFV</sequence>